<reference evidence="2 3" key="1">
    <citation type="submission" date="2020-01" db="EMBL/GenBank/DDBJ databases">
        <title>Aspergillus terreus IFO 6365 whole genome shotgun sequence.</title>
        <authorList>
            <person name="Kanamasa S."/>
            <person name="Takahashi H."/>
        </authorList>
    </citation>
    <scope>NUCLEOTIDE SEQUENCE [LARGE SCALE GENOMIC DNA]</scope>
    <source>
        <strain evidence="2 3">IFO 6365</strain>
    </source>
</reference>
<dbReference type="AlphaFoldDB" id="A0A5M3ZDB3"/>
<proteinExistence type="predicted"/>
<accession>A0A5M3ZDB3</accession>
<gene>
    <name evidence="2" type="ORF">ATEIFO6365_0015017700</name>
</gene>
<protein>
    <submittedName>
        <fullName evidence="2">Uncharacterized protein</fullName>
    </submittedName>
</protein>
<name>A0A5M3ZDB3_ASPTE</name>
<evidence type="ECO:0000313" key="3">
    <source>
        <dbReference type="Proteomes" id="UP000452235"/>
    </source>
</evidence>
<organism evidence="2 3">
    <name type="scientific">Aspergillus terreus</name>
    <dbReference type="NCBI Taxonomy" id="33178"/>
    <lineage>
        <taxon>Eukaryota</taxon>
        <taxon>Fungi</taxon>
        <taxon>Dikarya</taxon>
        <taxon>Ascomycota</taxon>
        <taxon>Pezizomycotina</taxon>
        <taxon>Eurotiomycetes</taxon>
        <taxon>Eurotiomycetidae</taxon>
        <taxon>Eurotiales</taxon>
        <taxon>Aspergillaceae</taxon>
        <taxon>Aspergillus</taxon>
        <taxon>Aspergillus subgen. Circumdati</taxon>
    </lineage>
</organism>
<dbReference type="EMBL" id="BLJY01000015">
    <property type="protein sequence ID" value="GFF21605.1"/>
    <property type="molecule type" value="Genomic_DNA"/>
</dbReference>
<evidence type="ECO:0000256" key="1">
    <source>
        <dbReference type="SAM" id="MobiDB-lite"/>
    </source>
</evidence>
<feature type="region of interest" description="Disordered" evidence="1">
    <location>
        <begin position="1"/>
        <end position="27"/>
    </location>
</feature>
<sequence>MSISFGYLPSQPAPNSESGKSAKHGATIRKHITKSQCSEDITSDFYGLTVEKVKSERQHVTSRKSVM</sequence>
<keyword evidence="3" id="KW-1185">Reference proteome</keyword>
<dbReference type="Proteomes" id="UP000452235">
    <property type="component" value="Unassembled WGS sequence"/>
</dbReference>
<evidence type="ECO:0000313" key="2">
    <source>
        <dbReference type="EMBL" id="GFF21605.1"/>
    </source>
</evidence>
<comment type="caution">
    <text evidence="2">The sequence shown here is derived from an EMBL/GenBank/DDBJ whole genome shotgun (WGS) entry which is preliminary data.</text>
</comment>